<dbReference type="SUPFAM" id="SSF55874">
    <property type="entry name" value="ATPase domain of HSP90 chaperone/DNA topoisomerase II/histidine kinase"/>
    <property type="match status" value="1"/>
</dbReference>
<proteinExistence type="predicted"/>
<reference evidence="1 2" key="1">
    <citation type="submission" date="2020-05" db="EMBL/GenBank/DDBJ databases">
        <title>Genome Sequencing of Type Strains.</title>
        <authorList>
            <person name="Lemaire J.F."/>
            <person name="Inderbitzin P."/>
            <person name="Gregorio O.A."/>
            <person name="Collins S.B."/>
            <person name="Wespe N."/>
            <person name="Knight-Connoni V."/>
        </authorList>
    </citation>
    <scope>NUCLEOTIDE SEQUENCE [LARGE SCALE GENOMIC DNA]</scope>
    <source>
        <strain evidence="1 2">ATCC 25174</strain>
    </source>
</reference>
<keyword evidence="2" id="KW-1185">Reference proteome</keyword>
<keyword evidence="1" id="KW-0808">Transferase</keyword>
<evidence type="ECO:0000313" key="2">
    <source>
        <dbReference type="Proteomes" id="UP000565724"/>
    </source>
</evidence>
<evidence type="ECO:0000313" key="1">
    <source>
        <dbReference type="EMBL" id="NUU19527.1"/>
    </source>
</evidence>
<dbReference type="AlphaFoldDB" id="A0A7Y6A4C3"/>
<organism evidence="1 2">
    <name type="scientific">Cellulomonas humilata</name>
    <dbReference type="NCBI Taxonomy" id="144055"/>
    <lineage>
        <taxon>Bacteria</taxon>
        <taxon>Bacillati</taxon>
        <taxon>Actinomycetota</taxon>
        <taxon>Actinomycetes</taxon>
        <taxon>Micrococcales</taxon>
        <taxon>Cellulomonadaceae</taxon>
        <taxon>Cellulomonas</taxon>
    </lineage>
</organism>
<dbReference type="RefSeq" id="WP_175349389.1">
    <property type="nucleotide sequence ID" value="NZ_JABMCI010000070.1"/>
</dbReference>
<name>A0A7Y6A4C3_9CELL</name>
<dbReference type="GO" id="GO:0016301">
    <property type="term" value="F:kinase activity"/>
    <property type="evidence" value="ECO:0007669"/>
    <property type="project" value="UniProtKB-KW"/>
</dbReference>
<dbReference type="EMBL" id="JABMCI010000070">
    <property type="protein sequence ID" value="NUU19527.1"/>
    <property type="molecule type" value="Genomic_DNA"/>
</dbReference>
<accession>A0A7Y6A4C3</accession>
<comment type="caution">
    <text evidence="1">The sequence shown here is derived from an EMBL/GenBank/DDBJ whole genome shotgun (WGS) entry which is preliminary data.</text>
</comment>
<dbReference type="Gene3D" id="3.30.565.10">
    <property type="entry name" value="Histidine kinase-like ATPase, C-terminal domain"/>
    <property type="match status" value="1"/>
</dbReference>
<sequence length="321" mass="35764">MQVTLPNRAYLADIERFTRLMVVDGTDDLRFVLPDGLFSVHPLVLCMIGALGDWASDQGAEVSVHWEDLNSSIRYLERMKLFEVMDLPTGIPVREHDPSGRFIPVTRIRDNAELNKFVVDFVPLLHARPEEADSVKYVLFELVRNVLEHASSAHGALAAAQVTKSGRLLVGVADSGIGVRASMGRSHPVTSDQDAIEKAFRPGITGTTRHYGGNETNGGAGLFFMKAMATMSRHHMVMATGDSLMKLLTQPRGHQARIHARLQEDRVKWVNLAVPYPGTAVGIDISIDETIAFSRLLADIREVYHLNVKKSKIEKYRPRFR</sequence>
<keyword evidence="1" id="KW-0418">Kinase</keyword>
<protein>
    <submittedName>
        <fullName evidence="1">Sensor histidine kinase</fullName>
    </submittedName>
</protein>
<gene>
    <name evidence="1" type="ORF">HP550_19945</name>
</gene>
<dbReference type="InterPro" id="IPR036890">
    <property type="entry name" value="HATPase_C_sf"/>
</dbReference>
<dbReference type="Proteomes" id="UP000565724">
    <property type="component" value="Unassembled WGS sequence"/>
</dbReference>